<dbReference type="Pfam" id="PF00571">
    <property type="entry name" value="CBS"/>
    <property type="match status" value="2"/>
</dbReference>
<keyword evidence="2" id="KW-1133">Transmembrane helix</keyword>
<dbReference type="Pfam" id="PF04982">
    <property type="entry name" value="TM_HPP"/>
    <property type="match status" value="1"/>
</dbReference>
<dbReference type="InterPro" id="IPR046342">
    <property type="entry name" value="CBS_dom_sf"/>
</dbReference>
<sequence length="368" mass="38932">MLRKFRSTLSHLQKRLRSTLFVPILAGATLRERLLACVGALVGILLTGFICQALYGDSIYLPLIVAPIGASAVLLFAVPSSPLAQPWPIIGGNVISAIIGIACANFIDHAIIAPAVAVSAAILLMSFTRCLHPPGGATALTAAIAHSDYLFPFLPVGLNSFLLVAIGIGFHAVTRRNYPHAATPAAQVSHGTKDLPAPDRVGIQSTDIDAALALLDETFDINPADLERLLRQVEHEALVRTNAETRCGDIMSRDVISVDADCAPAIARALLLKHNLRTLPVTDRNGQLLGTVGLRELTPGDDKVGAVLSEAVTASEYDPALALLPPLTNGRTHAVVIVGNDRRVRGLITQTDLLALLAQKLSDRRAAA</sequence>
<dbReference type="Proteomes" id="UP000059074">
    <property type="component" value="Unassembled WGS sequence"/>
</dbReference>
<keyword evidence="2" id="KW-0472">Membrane</keyword>
<reference evidence="4 5" key="1">
    <citation type="submission" date="2015-10" db="EMBL/GenBank/DDBJ databases">
        <title>Transcriptomic analysis of a linuron degrading triple-species bacterial consortium.</title>
        <authorList>
            <person name="Albers P."/>
        </authorList>
    </citation>
    <scope>NUCLEOTIDE SEQUENCE [LARGE SCALE GENOMIC DNA]</scope>
    <source>
        <strain evidence="4 5">WDL6</strain>
    </source>
</reference>
<dbReference type="InterPro" id="IPR058581">
    <property type="entry name" value="TM_HPP"/>
</dbReference>
<dbReference type="SUPFAM" id="SSF54631">
    <property type="entry name" value="CBS-domain pair"/>
    <property type="match status" value="1"/>
</dbReference>
<feature type="transmembrane region" description="Helical" evidence="2">
    <location>
        <begin position="20"/>
        <end position="47"/>
    </location>
</feature>
<gene>
    <name evidence="4" type="ORF">APY04_0857</name>
</gene>
<dbReference type="OrthoDB" id="9811720at2"/>
<evidence type="ECO:0000313" key="5">
    <source>
        <dbReference type="Proteomes" id="UP000059074"/>
    </source>
</evidence>
<keyword evidence="1" id="KW-0129">CBS domain</keyword>
<dbReference type="Gene3D" id="3.10.580.10">
    <property type="entry name" value="CBS-domain"/>
    <property type="match status" value="1"/>
</dbReference>
<accession>A0A109BM91</accession>
<dbReference type="InterPro" id="IPR000644">
    <property type="entry name" value="CBS_dom"/>
</dbReference>
<dbReference type="PATRIC" id="fig|121290.4.peg.1667"/>
<feature type="transmembrane region" description="Helical" evidence="2">
    <location>
        <begin position="59"/>
        <end position="78"/>
    </location>
</feature>
<keyword evidence="5" id="KW-1185">Reference proteome</keyword>
<dbReference type="PANTHER" id="PTHR33741">
    <property type="entry name" value="TRANSMEMBRANE PROTEIN DDB_G0269096-RELATED"/>
    <property type="match status" value="1"/>
</dbReference>
<comment type="caution">
    <text evidence="4">The sequence shown here is derived from an EMBL/GenBank/DDBJ whole genome shotgun (WGS) entry which is preliminary data.</text>
</comment>
<evidence type="ECO:0000259" key="3">
    <source>
        <dbReference type="PROSITE" id="PS51371"/>
    </source>
</evidence>
<protein>
    <submittedName>
        <fullName evidence="4">Putative transmembrane protein</fullName>
    </submittedName>
</protein>
<proteinExistence type="predicted"/>
<dbReference type="PROSITE" id="PS51371">
    <property type="entry name" value="CBS"/>
    <property type="match status" value="1"/>
</dbReference>
<dbReference type="PANTHER" id="PTHR33741:SF5">
    <property type="entry name" value="TRANSMEMBRANE PROTEIN DDB_G0269096-RELATED"/>
    <property type="match status" value="1"/>
</dbReference>
<evidence type="ECO:0000256" key="2">
    <source>
        <dbReference type="SAM" id="Phobius"/>
    </source>
</evidence>
<feature type="domain" description="CBS" evidence="3">
    <location>
        <begin position="251"/>
        <end position="307"/>
    </location>
</feature>
<dbReference type="STRING" id="121290.APY04_0857"/>
<dbReference type="AlphaFoldDB" id="A0A109BM91"/>
<organism evidence="4 5">
    <name type="scientific">Hyphomicrobium sulfonivorans</name>
    <dbReference type="NCBI Taxonomy" id="121290"/>
    <lineage>
        <taxon>Bacteria</taxon>
        <taxon>Pseudomonadati</taxon>
        <taxon>Pseudomonadota</taxon>
        <taxon>Alphaproteobacteria</taxon>
        <taxon>Hyphomicrobiales</taxon>
        <taxon>Hyphomicrobiaceae</taxon>
        <taxon>Hyphomicrobium</taxon>
    </lineage>
</organism>
<keyword evidence="2 4" id="KW-0812">Transmembrane</keyword>
<feature type="transmembrane region" description="Helical" evidence="2">
    <location>
        <begin position="149"/>
        <end position="170"/>
    </location>
</feature>
<name>A0A109BM91_HYPSL</name>
<evidence type="ECO:0000313" key="4">
    <source>
        <dbReference type="EMBL" id="KWT70577.1"/>
    </source>
</evidence>
<dbReference type="InterPro" id="IPR007065">
    <property type="entry name" value="HPP"/>
</dbReference>
<dbReference type="RefSeq" id="WP_068460000.1">
    <property type="nucleotide sequence ID" value="NZ_LMTR01000030.1"/>
</dbReference>
<evidence type="ECO:0000256" key="1">
    <source>
        <dbReference type="PROSITE-ProRule" id="PRU00703"/>
    </source>
</evidence>
<dbReference type="EMBL" id="LMTR01000030">
    <property type="protein sequence ID" value="KWT70577.1"/>
    <property type="molecule type" value="Genomic_DNA"/>
</dbReference>
<feature type="transmembrane region" description="Helical" evidence="2">
    <location>
        <begin position="84"/>
        <end position="104"/>
    </location>
</feature>